<protein>
    <submittedName>
        <fullName evidence="4">Ribonucleotide reductase subunit 1</fullName>
    </submittedName>
</protein>
<feature type="domain" description="Ribonucleotide reductase large subunit C-terminal" evidence="3">
    <location>
        <begin position="638"/>
        <end position="962"/>
    </location>
</feature>
<reference evidence="4" key="1">
    <citation type="submission" date="2022-09" db="EMBL/GenBank/DDBJ databases">
        <authorList>
            <person name="Vucak M."/>
            <person name="Davison A.J."/>
        </authorList>
    </citation>
    <scope>NUCLEOTIDE SEQUENCE</scope>
    <source>
        <strain evidence="4">Mnat29</strain>
    </source>
</reference>
<gene>
    <name evidence="4" type="primary">M45</name>
</gene>
<evidence type="ECO:0000256" key="1">
    <source>
        <dbReference type="ARBA" id="ARBA00010406"/>
    </source>
</evidence>
<reference evidence="4" key="2">
    <citation type="submission" date="2023-06" db="EMBL/GenBank/DDBJ databases">
        <title>Isolation and genome sequencing of cytomegaloviruses from Natal multimammate mice (Mastomys natalensis).</title>
        <authorList>
            <person name="Jarvis M.A."/>
            <person name="Davison A.J."/>
        </authorList>
    </citation>
    <scope>NUCLEOTIDE SEQUENCE</scope>
    <source>
        <strain evidence="4">Mnat29</strain>
    </source>
</reference>
<dbReference type="PANTHER" id="PTHR11573:SF6">
    <property type="entry name" value="RIBONUCLEOSIDE-DIPHOSPHATE REDUCTASE LARGE SUBUNIT"/>
    <property type="match status" value="1"/>
</dbReference>
<dbReference type="InterPro" id="IPR000788">
    <property type="entry name" value="RNR_lg_C"/>
</dbReference>
<evidence type="ECO:0000259" key="3">
    <source>
        <dbReference type="Pfam" id="PF02867"/>
    </source>
</evidence>
<dbReference type="PANTHER" id="PTHR11573">
    <property type="entry name" value="RIBONUCLEOSIDE-DIPHOSPHATE REDUCTASE LARGE CHAIN"/>
    <property type="match status" value="1"/>
</dbReference>
<evidence type="ECO:0000313" key="4">
    <source>
        <dbReference type="EMBL" id="WEG68776.1"/>
    </source>
</evidence>
<sequence length="994" mass="109222">MMAGSRMNINIDEDDDRYFVFDFPGGAGNVRDSPESMSYVKLGGVTGLQIGNGNAMSIATGWGRQSFGRKKKYPKTPPPKNASKIHREVYGGLTTAFATASVEGASAVATSANVGTSTIMKQKIRTDNEKTKEVASEGNGDEKDGKEPVEQDVSEIENMLDDLKICGTPVNSDKPPAIGTARPFRFGRDGSRDAIIDGAGRTIRCYCHGMPGRNRFCAHLDDHEADVLWTDRMDRVKRCADDVSRSGPVPLFNAIMTGARKIVEDDPHADLELGKFYVQTAYRRASIPLSDIYRNYDHLRPAVQAFFKKHGTLIDSISDRIVDRVGHALGRGLYSTVVMMDRCANTIQGREERPIAVLVRTAAAIAVELDRSEGNLCRLLSAHPKDDISSFDVVLSAMASYAVVLSARVMAYAGLRGQNPLFDAVAYRPVCGSTEGTFNGSLCDVCDLVTNGISVSVSLSDLGGDCTLILHHLGIHCKSLREIMRFRVTVRVYIDLWSMDSVYAFAFILGPGREYSELTYAFNVPQIFWDRYLDDSGDKHWHAFFRQECSTLNRVDASTFKVVYERMENEAAGMGLSPWWVISSLDACVALGNTAVVYPHNLKPVITGDIGRTMMSGPGVNSMCDSFVGVSPIHNVCINLENCMFDGEGAENPDDVFVGSGCRFSFLALRSLVKDAVIIANAILDMTVRDNAYGAGDHICLYRALHISAIGLHNVVNKLGHRFCDEAAFTFNRRVSEVIYYSAVRASVDLCMAGCPPFPKFSKSLYASGRFYPDLYDEDDRGSSTLPAGSWEKLREDVMKHGIRNSAFICGGLCEEGSDFAGTSCGVWPRSGNISFEESPLYAAPNKEQFLREALESAETLRLDVAAVGDDKKLMCLVKSKRVKLPVVNKHLLSLPRHRASMAMRMGYAAGWYADSDCDTGIACLETGWTVSPDAMIKMCVERQPFMDQGQSLPIFIGPGRSSVELARHLRRANCLSFGVGIYKCRVSQSVNYR</sequence>
<dbReference type="GO" id="GO:0005524">
    <property type="term" value="F:ATP binding"/>
    <property type="evidence" value="ECO:0007669"/>
    <property type="project" value="TreeGrafter"/>
</dbReference>
<evidence type="ECO:0000256" key="2">
    <source>
        <dbReference type="SAM" id="MobiDB-lite"/>
    </source>
</evidence>
<name>A0A9Y1IL23_9BETA</name>
<dbReference type="Pfam" id="PF02867">
    <property type="entry name" value="Ribonuc_red_lgC"/>
    <property type="match status" value="1"/>
</dbReference>
<proteinExistence type="inferred from homology"/>
<organism evidence="4">
    <name type="scientific">Mastomys natalensis cytomegalovirus 1</name>
    <dbReference type="NCBI Taxonomy" id="2973541"/>
    <lineage>
        <taxon>Viruses</taxon>
        <taxon>Duplodnaviria</taxon>
        <taxon>Heunggongvirae</taxon>
        <taxon>Peploviricota</taxon>
        <taxon>Herviviricetes</taxon>
        <taxon>Herpesvirales</taxon>
        <taxon>Orthoherpesviridae</taxon>
        <taxon>Betaherpesvirinae</taxon>
        <taxon>Muromegalovirus</taxon>
    </lineage>
</organism>
<feature type="region of interest" description="Disordered" evidence="2">
    <location>
        <begin position="125"/>
        <end position="148"/>
    </location>
</feature>
<dbReference type="PRINTS" id="PR01183">
    <property type="entry name" value="RIBORDTASEM1"/>
</dbReference>
<dbReference type="EMBL" id="OP429121">
    <property type="protein sequence ID" value="WEG68776.1"/>
    <property type="molecule type" value="Genomic_DNA"/>
</dbReference>
<accession>A0A9Y1IL23</accession>
<dbReference type="GO" id="GO:0009263">
    <property type="term" value="P:deoxyribonucleotide biosynthetic process"/>
    <property type="evidence" value="ECO:0007669"/>
    <property type="project" value="TreeGrafter"/>
</dbReference>
<dbReference type="GO" id="GO:0004748">
    <property type="term" value="F:ribonucleoside-diphosphate reductase activity, thioredoxin disulfide as acceptor"/>
    <property type="evidence" value="ECO:0007669"/>
    <property type="project" value="TreeGrafter"/>
</dbReference>
<comment type="similarity">
    <text evidence="1">Belongs to the ribonucleoside diphosphate reductase large chain family.</text>
</comment>
<dbReference type="InterPro" id="IPR039718">
    <property type="entry name" value="Rrm1"/>
</dbReference>
<dbReference type="SUPFAM" id="SSF51998">
    <property type="entry name" value="PFL-like glycyl radical enzymes"/>
    <property type="match status" value="1"/>
</dbReference>
<dbReference type="Gene3D" id="3.20.70.20">
    <property type="match status" value="1"/>
</dbReference>